<keyword evidence="7" id="KW-0067">ATP-binding</keyword>
<proteinExistence type="predicted"/>
<dbReference type="InterPro" id="IPR013210">
    <property type="entry name" value="LRR_N_plant-typ"/>
</dbReference>
<evidence type="ECO:0000256" key="1">
    <source>
        <dbReference type="ARBA" id="ARBA00004479"/>
    </source>
</evidence>
<evidence type="ECO:0000256" key="10">
    <source>
        <dbReference type="ARBA" id="ARBA00023170"/>
    </source>
</evidence>
<keyword evidence="6" id="KW-0547">Nucleotide-binding</keyword>
<evidence type="ECO:0000256" key="8">
    <source>
        <dbReference type="ARBA" id="ARBA00022989"/>
    </source>
</evidence>
<keyword evidence="5" id="KW-0677">Repeat</keyword>
<evidence type="ECO:0000256" key="4">
    <source>
        <dbReference type="ARBA" id="ARBA00022729"/>
    </source>
</evidence>
<sequence length="240" mass="26521">MNSRIAFLFSTLVIFLITASISASNDGGNETDYQALLQFKSMIMNEEGLSSWNTSFHFCDWSGVSCRKQNKRVTALVLNSQGLHGSLSPYLGNLSFLRDLYLKNNSFQGTIPHELGRLSKLRFLQLGYNKFNGVIPTNLSHCSNLEELGLYANKLVGSIPEEISFLSKLTYLSVYDNNLTGGIPPVLGNITSMELFSATRNPLGGSIPDTLGNWKILTEFYPGACTYLEPSLIPFLTSHS</sequence>
<dbReference type="Proteomes" id="UP001157418">
    <property type="component" value="Unassembled WGS sequence"/>
</dbReference>
<evidence type="ECO:0000256" key="9">
    <source>
        <dbReference type="ARBA" id="ARBA00023136"/>
    </source>
</evidence>
<evidence type="ECO:0000256" key="12">
    <source>
        <dbReference type="SAM" id="SignalP"/>
    </source>
</evidence>
<organism evidence="14 15">
    <name type="scientific">Lactuca virosa</name>
    <dbReference type="NCBI Taxonomy" id="75947"/>
    <lineage>
        <taxon>Eukaryota</taxon>
        <taxon>Viridiplantae</taxon>
        <taxon>Streptophyta</taxon>
        <taxon>Embryophyta</taxon>
        <taxon>Tracheophyta</taxon>
        <taxon>Spermatophyta</taxon>
        <taxon>Magnoliopsida</taxon>
        <taxon>eudicotyledons</taxon>
        <taxon>Gunneridae</taxon>
        <taxon>Pentapetalae</taxon>
        <taxon>asterids</taxon>
        <taxon>campanulids</taxon>
        <taxon>Asterales</taxon>
        <taxon>Asteraceae</taxon>
        <taxon>Cichorioideae</taxon>
        <taxon>Cichorieae</taxon>
        <taxon>Lactucinae</taxon>
        <taxon>Lactuca</taxon>
    </lineage>
</organism>
<keyword evidence="10" id="KW-0675">Receptor</keyword>
<evidence type="ECO:0000313" key="15">
    <source>
        <dbReference type="Proteomes" id="UP001157418"/>
    </source>
</evidence>
<keyword evidence="8" id="KW-1133">Transmembrane helix</keyword>
<dbReference type="Pfam" id="PF00560">
    <property type="entry name" value="LRR_1"/>
    <property type="match status" value="4"/>
</dbReference>
<dbReference type="PANTHER" id="PTHR47988">
    <property type="entry name" value="SOMATIC EMBRYOGENESIS RECEPTOR KINASE 1"/>
    <property type="match status" value="1"/>
</dbReference>
<keyword evidence="2" id="KW-0433">Leucine-rich repeat</keyword>
<feature type="signal peptide" evidence="12">
    <location>
        <begin position="1"/>
        <end position="23"/>
    </location>
</feature>
<protein>
    <recommendedName>
        <fullName evidence="13">Leucine-rich repeat-containing N-terminal plant-type domain-containing protein</fullName>
    </recommendedName>
</protein>
<keyword evidence="11" id="KW-0325">Glycoprotein</keyword>
<comment type="subcellular location">
    <subcellularLocation>
        <location evidence="1">Membrane</location>
        <topology evidence="1">Single-pass type I membrane protein</topology>
    </subcellularLocation>
</comment>
<feature type="chain" id="PRO_5043919645" description="Leucine-rich repeat-containing N-terminal plant-type domain-containing protein" evidence="12">
    <location>
        <begin position="24"/>
        <end position="240"/>
    </location>
</feature>
<dbReference type="Pfam" id="PF08263">
    <property type="entry name" value="LRRNT_2"/>
    <property type="match status" value="1"/>
</dbReference>
<dbReference type="InterPro" id="IPR001611">
    <property type="entry name" value="Leu-rich_rpt"/>
</dbReference>
<evidence type="ECO:0000256" key="7">
    <source>
        <dbReference type="ARBA" id="ARBA00022840"/>
    </source>
</evidence>
<dbReference type="GO" id="GO:0016020">
    <property type="term" value="C:membrane"/>
    <property type="evidence" value="ECO:0007669"/>
    <property type="project" value="UniProtKB-SubCell"/>
</dbReference>
<evidence type="ECO:0000256" key="5">
    <source>
        <dbReference type="ARBA" id="ARBA00022737"/>
    </source>
</evidence>
<dbReference type="Gene3D" id="3.80.10.10">
    <property type="entry name" value="Ribonuclease Inhibitor"/>
    <property type="match status" value="2"/>
</dbReference>
<keyword evidence="9" id="KW-0472">Membrane</keyword>
<gene>
    <name evidence="14" type="ORF">LVIROSA_LOCUS24915</name>
</gene>
<dbReference type="EMBL" id="CAKMRJ010004445">
    <property type="protein sequence ID" value="CAH1438669.1"/>
    <property type="molecule type" value="Genomic_DNA"/>
</dbReference>
<evidence type="ECO:0000256" key="3">
    <source>
        <dbReference type="ARBA" id="ARBA00022692"/>
    </source>
</evidence>
<feature type="domain" description="Leucine-rich repeat-containing N-terminal plant-type" evidence="13">
    <location>
        <begin position="30"/>
        <end position="66"/>
    </location>
</feature>
<comment type="caution">
    <text evidence="14">The sequence shown here is derived from an EMBL/GenBank/DDBJ whole genome shotgun (WGS) entry which is preliminary data.</text>
</comment>
<dbReference type="AlphaFoldDB" id="A0AAU9NLU0"/>
<dbReference type="GO" id="GO:0005524">
    <property type="term" value="F:ATP binding"/>
    <property type="evidence" value="ECO:0007669"/>
    <property type="project" value="UniProtKB-KW"/>
</dbReference>
<name>A0AAU9NLU0_9ASTR</name>
<accession>A0AAU9NLU0</accession>
<evidence type="ECO:0000313" key="14">
    <source>
        <dbReference type="EMBL" id="CAH1438669.1"/>
    </source>
</evidence>
<evidence type="ECO:0000256" key="2">
    <source>
        <dbReference type="ARBA" id="ARBA00022614"/>
    </source>
</evidence>
<keyword evidence="15" id="KW-1185">Reference proteome</keyword>
<evidence type="ECO:0000256" key="6">
    <source>
        <dbReference type="ARBA" id="ARBA00022741"/>
    </source>
</evidence>
<reference evidence="14 15" key="1">
    <citation type="submission" date="2022-01" db="EMBL/GenBank/DDBJ databases">
        <authorList>
            <person name="Xiong W."/>
            <person name="Schranz E."/>
        </authorList>
    </citation>
    <scope>NUCLEOTIDE SEQUENCE [LARGE SCALE GENOMIC DNA]</scope>
</reference>
<evidence type="ECO:0000259" key="13">
    <source>
        <dbReference type="Pfam" id="PF08263"/>
    </source>
</evidence>
<dbReference type="InterPro" id="IPR032675">
    <property type="entry name" value="LRR_dom_sf"/>
</dbReference>
<dbReference type="SUPFAM" id="SSF52058">
    <property type="entry name" value="L domain-like"/>
    <property type="match status" value="1"/>
</dbReference>
<dbReference type="FunFam" id="3.80.10.10:FF:000101">
    <property type="entry name" value="LRR receptor-like serine/threonine-protein kinase ERECTA"/>
    <property type="match status" value="1"/>
</dbReference>
<keyword evidence="3" id="KW-0812">Transmembrane</keyword>
<evidence type="ECO:0000256" key="11">
    <source>
        <dbReference type="ARBA" id="ARBA00023180"/>
    </source>
</evidence>
<keyword evidence="4 12" id="KW-0732">Signal</keyword>